<evidence type="ECO:0000313" key="2">
    <source>
        <dbReference type="Proteomes" id="UP001497535"/>
    </source>
</evidence>
<reference evidence="1" key="1">
    <citation type="submission" date="2023-11" db="EMBL/GenBank/DDBJ databases">
        <authorList>
            <person name="Poullet M."/>
        </authorList>
    </citation>
    <scope>NUCLEOTIDE SEQUENCE</scope>
    <source>
        <strain evidence="1">E1834</strain>
    </source>
</reference>
<organism evidence="1 2">
    <name type="scientific">Meloidogyne enterolobii</name>
    <name type="common">Root-knot nematode worm</name>
    <name type="synonym">Meloidogyne mayaguensis</name>
    <dbReference type="NCBI Taxonomy" id="390850"/>
    <lineage>
        <taxon>Eukaryota</taxon>
        <taxon>Metazoa</taxon>
        <taxon>Ecdysozoa</taxon>
        <taxon>Nematoda</taxon>
        <taxon>Chromadorea</taxon>
        <taxon>Rhabditida</taxon>
        <taxon>Tylenchina</taxon>
        <taxon>Tylenchomorpha</taxon>
        <taxon>Tylenchoidea</taxon>
        <taxon>Meloidogynidae</taxon>
        <taxon>Meloidogyninae</taxon>
        <taxon>Meloidogyne</taxon>
    </lineage>
</organism>
<name>A0ACB1AGC0_MELEN</name>
<gene>
    <name evidence="1" type="ORF">MENTE1834_LOCUS37325</name>
</gene>
<sequence>MNPRSRPLFILLVTSKILEGTMLGYTGFLPFQSNSVFLKITGLERVRTHDPSDGLKVFPFFLPLMSPRF</sequence>
<dbReference type="EMBL" id="CAVMJV010000078">
    <property type="protein sequence ID" value="CAK5089602.1"/>
    <property type="molecule type" value="Genomic_DNA"/>
</dbReference>
<comment type="caution">
    <text evidence="1">The sequence shown here is derived from an EMBL/GenBank/DDBJ whole genome shotgun (WGS) entry which is preliminary data.</text>
</comment>
<keyword evidence="2" id="KW-1185">Reference proteome</keyword>
<proteinExistence type="predicted"/>
<accession>A0ACB1AGC0</accession>
<evidence type="ECO:0000313" key="1">
    <source>
        <dbReference type="EMBL" id="CAK5089602.1"/>
    </source>
</evidence>
<dbReference type="Proteomes" id="UP001497535">
    <property type="component" value="Unassembled WGS sequence"/>
</dbReference>
<protein>
    <submittedName>
        <fullName evidence="1">Uncharacterized protein</fullName>
    </submittedName>
</protein>